<dbReference type="GO" id="GO:0016746">
    <property type="term" value="F:acyltransferase activity"/>
    <property type="evidence" value="ECO:0007669"/>
    <property type="project" value="UniProtKB-KW"/>
</dbReference>
<comment type="caution">
    <text evidence="10">The sequence shown here is derived from an EMBL/GenBank/DDBJ whole genome shotgun (WGS) entry which is preliminary data.</text>
</comment>
<dbReference type="PANTHER" id="PTHR23028">
    <property type="entry name" value="ACETYLTRANSFERASE"/>
    <property type="match status" value="1"/>
</dbReference>
<sequence length="711" mass="72545">MTSNTPPRPPARYAGLDGMRAIAVTLVVTYHLFPSSWVRGGFVGVDVFFVISGFLITSLLLREHTATGRIGLLAFWQRRARRLIPALVAVVTVCATGAWFVGGDVLVRLGEQVLGAATFSYNWVSIAEGTGYFSAATPKLFRNFWSLAVEEQFYVLWPLLLPLFLLLPRSWGRAAAVLALAAASAVWMGVVVSSGTDVTRAYFGTDTHAFGILLGIALAFLLERMLCRARAGSAGVVAGGAAGVAAGRANAAAGGAADVAAGSAGVAAGGAAAVAAGSASVAAGETAGGTPGAPSAPASRRLRIATAVAGGAALAGLVALAMLPPTFTPVTFPGVVAAASILSGIAIVAGVWPGSVFGPAIDVRPLRWIGDRSYGIYLWHWPLLVLLVAGIQHTSPDAGVPVWLGGIALALTLVAAELSYRLLETPVRRYGFRGSIVRVSRRLLGSPAARVRAIAGVTMGVLLLGGTSAAIAAAPDDSSAQYAVRAGLQALDAAGAPGTGEPAGPVGPSAPAVSADDAMPVPSPTPVTGDQITAVGDSVMLASGAGLLERFPGIAVDAAVSRSTWAGPGILQALSDTGQLRPYVVVALGTNGPLNAEAMEQMAQIVGPDRGLVLVNAFAPREWIPGVNAELAAFAASRPGVFVADWSSAIAGRTELLAGDQIHPGDAGARVFADTVATAVEHAEQARANAAYQVEMRAYRRLHHSEARVPE</sequence>
<evidence type="ECO:0000256" key="1">
    <source>
        <dbReference type="ARBA" id="ARBA00004651"/>
    </source>
</evidence>
<feature type="transmembrane region" description="Helical" evidence="8">
    <location>
        <begin position="174"/>
        <end position="195"/>
    </location>
</feature>
<comment type="subcellular location">
    <subcellularLocation>
        <location evidence="1">Cell membrane</location>
        <topology evidence="1">Multi-pass membrane protein</topology>
    </subcellularLocation>
</comment>
<keyword evidence="5 8" id="KW-1133">Transmembrane helix</keyword>
<dbReference type="EMBL" id="JBHMBE010000008">
    <property type="protein sequence ID" value="MFB9647202.1"/>
    <property type="molecule type" value="Genomic_DNA"/>
</dbReference>
<dbReference type="InterPro" id="IPR036514">
    <property type="entry name" value="SGNH_hydro_sf"/>
</dbReference>
<dbReference type="Proteomes" id="UP001589611">
    <property type="component" value="Unassembled WGS sequence"/>
</dbReference>
<accession>A0ABV5T3L9</accession>
<reference evidence="10 11" key="1">
    <citation type="submission" date="2024-09" db="EMBL/GenBank/DDBJ databases">
        <authorList>
            <person name="Sun Q."/>
            <person name="Mori K."/>
        </authorList>
    </citation>
    <scope>NUCLEOTIDE SEQUENCE [LARGE SCALE GENOMIC DNA]</scope>
    <source>
        <strain evidence="10 11">JCM 1342</strain>
    </source>
</reference>
<evidence type="ECO:0000256" key="7">
    <source>
        <dbReference type="ARBA" id="ARBA00023315"/>
    </source>
</evidence>
<keyword evidence="2" id="KW-1003">Cell membrane</keyword>
<feature type="domain" description="Acyltransferase 3" evidence="9">
    <location>
        <begin position="299"/>
        <end position="414"/>
    </location>
</feature>
<organism evidence="10 11">
    <name type="scientific">Microbacterium terregens</name>
    <dbReference type="NCBI Taxonomy" id="69363"/>
    <lineage>
        <taxon>Bacteria</taxon>
        <taxon>Bacillati</taxon>
        <taxon>Actinomycetota</taxon>
        <taxon>Actinomycetes</taxon>
        <taxon>Micrococcales</taxon>
        <taxon>Microbacteriaceae</taxon>
        <taxon>Microbacterium</taxon>
    </lineage>
</organism>
<keyword evidence="3 10" id="KW-0808">Transferase</keyword>
<protein>
    <submittedName>
        <fullName evidence="10">Acyltransferase family protein</fullName>
        <ecNumber evidence="10">2.3.1.-</ecNumber>
    </submittedName>
</protein>
<feature type="transmembrane region" description="Helical" evidence="8">
    <location>
        <begin position="82"/>
        <end position="101"/>
    </location>
</feature>
<feature type="domain" description="Acyltransferase 3" evidence="9">
    <location>
        <begin position="14"/>
        <end position="254"/>
    </location>
</feature>
<dbReference type="PANTHER" id="PTHR23028:SF53">
    <property type="entry name" value="ACYL_TRANSF_3 DOMAIN-CONTAINING PROTEIN"/>
    <property type="match status" value="1"/>
</dbReference>
<keyword evidence="7 10" id="KW-0012">Acyltransferase</keyword>
<gene>
    <name evidence="10" type="ORF">ACFFPJ_15510</name>
</gene>
<dbReference type="RefSeq" id="WP_378721800.1">
    <property type="nucleotide sequence ID" value="NZ_JBHMBE010000008.1"/>
</dbReference>
<feature type="transmembrane region" description="Helical" evidence="8">
    <location>
        <begin position="451"/>
        <end position="474"/>
    </location>
</feature>
<feature type="transmembrane region" description="Helical" evidence="8">
    <location>
        <begin position="403"/>
        <end position="423"/>
    </location>
</feature>
<dbReference type="SUPFAM" id="SSF52266">
    <property type="entry name" value="SGNH hydrolase"/>
    <property type="match status" value="1"/>
</dbReference>
<dbReference type="EC" id="2.3.1.-" evidence="10"/>
<feature type="transmembrane region" description="Helical" evidence="8">
    <location>
        <begin position="374"/>
        <end position="391"/>
    </location>
</feature>
<dbReference type="Pfam" id="PF01757">
    <property type="entry name" value="Acyl_transf_3"/>
    <property type="match status" value="2"/>
</dbReference>
<dbReference type="InterPro" id="IPR002656">
    <property type="entry name" value="Acyl_transf_3_dom"/>
</dbReference>
<keyword evidence="6 8" id="KW-0472">Membrane</keyword>
<evidence type="ECO:0000256" key="2">
    <source>
        <dbReference type="ARBA" id="ARBA00022475"/>
    </source>
</evidence>
<dbReference type="InterPro" id="IPR050879">
    <property type="entry name" value="Acyltransferase_3"/>
</dbReference>
<evidence type="ECO:0000259" key="9">
    <source>
        <dbReference type="Pfam" id="PF01757"/>
    </source>
</evidence>
<evidence type="ECO:0000313" key="10">
    <source>
        <dbReference type="EMBL" id="MFB9647202.1"/>
    </source>
</evidence>
<dbReference type="CDD" id="cd01840">
    <property type="entry name" value="SGNH_hydrolase_yrhL_like"/>
    <property type="match status" value="1"/>
</dbReference>
<feature type="transmembrane region" description="Helical" evidence="8">
    <location>
        <begin position="39"/>
        <end position="61"/>
    </location>
</feature>
<evidence type="ECO:0000256" key="8">
    <source>
        <dbReference type="SAM" id="Phobius"/>
    </source>
</evidence>
<evidence type="ECO:0000256" key="5">
    <source>
        <dbReference type="ARBA" id="ARBA00022989"/>
    </source>
</evidence>
<keyword evidence="11" id="KW-1185">Reference proteome</keyword>
<evidence type="ECO:0000256" key="4">
    <source>
        <dbReference type="ARBA" id="ARBA00022692"/>
    </source>
</evidence>
<dbReference type="Gene3D" id="3.40.50.1110">
    <property type="entry name" value="SGNH hydrolase"/>
    <property type="match status" value="1"/>
</dbReference>
<feature type="transmembrane region" description="Helical" evidence="8">
    <location>
        <begin position="201"/>
        <end position="222"/>
    </location>
</feature>
<evidence type="ECO:0000256" key="3">
    <source>
        <dbReference type="ARBA" id="ARBA00022679"/>
    </source>
</evidence>
<keyword evidence="4 8" id="KW-0812">Transmembrane</keyword>
<evidence type="ECO:0000256" key="6">
    <source>
        <dbReference type="ARBA" id="ARBA00023136"/>
    </source>
</evidence>
<evidence type="ECO:0000313" key="11">
    <source>
        <dbReference type="Proteomes" id="UP001589611"/>
    </source>
</evidence>
<name>A0ABV5T3L9_9MICO</name>
<feature type="transmembrane region" description="Helical" evidence="8">
    <location>
        <begin position="304"/>
        <end position="324"/>
    </location>
</feature>
<proteinExistence type="predicted"/>
<feature type="transmembrane region" description="Helical" evidence="8">
    <location>
        <begin position="330"/>
        <end position="353"/>
    </location>
</feature>
<feature type="transmembrane region" description="Helical" evidence="8">
    <location>
        <begin position="144"/>
        <end position="167"/>
    </location>
</feature>